<evidence type="ECO:0000259" key="1">
    <source>
        <dbReference type="Pfam" id="PF01575"/>
    </source>
</evidence>
<dbReference type="Pfam" id="PF01575">
    <property type="entry name" value="MaoC_dehydratas"/>
    <property type="match status" value="1"/>
</dbReference>
<dbReference type="InterPro" id="IPR052342">
    <property type="entry name" value="MCH/BMMD"/>
</dbReference>
<gene>
    <name evidence="2" type="ORF">ACFOOL_02435</name>
</gene>
<dbReference type="PANTHER" id="PTHR43664">
    <property type="entry name" value="MONOAMINE OXIDASE-RELATED"/>
    <property type="match status" value="1"/>
</dbReference>
<dbReference type="PANTHER" id="PTHR43664:SF1">
    <property type="entry name" value="BETA-METHYLMALYL-COA DEHYDRATASE"/>
    <property type="match status" value="1"/>
</dbReference>
<organism evidence="2 3">
    <name type="scientific">Devosia honganensis</name>
    <dbReference type="NCBI Taxonomy" id="1610527"/>
    <lineage>
        <taxon>Bacteria</taxon>
        <taxon>Pseudomonadati</taxon>
        <taxon>Pseudomonadota</taxon>
        <taxon>Alphaproteobacteria</taxon>
        <taxon>Hyphomicrobiales</taxon>
        <taxon>Devosiaceae</taxon>
        <taxon>Devosia</taxon>
    </lineage>
</organism>
<protein>
    <submittedName>
        <fullName evidence="2">MaoC family dehydratase</fullName>
    </submittedName>
</protein>
<accession>A0ABV7WWD1</accession>
<comment type="caution">
    <text evidence="2">The sequence shown here is derived from an EMBL/GenBank/DDBJ whole genome shotgun (WGS) entry which is preliminary data.</text>
</comment>
<sequence length="141" mass="14964">MSAQAAFLDGLVGTAVSFTKQIGEADLLDFARVTGDSHPNHTDEAYALAAGLGGRVAQGSLMVGLIAGASTQYLTQLGRPAVSYGYDRVRFLKLVHIGDRLTVDYRITEIDTARSNASAQARINNQNGDLVAVGINILHFT</sequence>
<keyword evidence="3" id="KW-1185">Reference proteome</keyword>
<proteinExistence type="predicted"/>
<dbReference type="InterPro" id="IPR002539">
    <property type="entry name" value="MaoC-like_dom"/>
</dbReference>
<reference evidence="3" key="1">
    <citation type="journal article" date="2019" name="Int. J. Syst. Evol. Microbiol.">
        <title>The Global Catalogue of Microorganisms (GCM) 10K type strain sequencing project: providing services to taxonomists for standard genome sequencing and annotation.</title>
        <authorList>
            <consortium name="The Broad Institute Genomics Platform"/>
            <consortium name="The Broad Institute Genome Sequencing Center for Infectious Disease"/>
            <person name="Wu L."/>
            <person name="Ma J."/>
        </authorList>
    </citation>
    <scope>NUCLEOTIDE SEQUENCE [LARGE SCALE GENOMIC DNA]</scope>
    <source>
        <strain evidence="3">KCTC 42281</strain>
    </source>
</reference>
<name>A0ABV7WWD1_9HYPH</name>
<feature type="domain" description="MaoC-like" evidence="1">
    <location>
        <begin position="19"/>
        <end position="114"/>
    </location>
</feature>
<dbReference type="Gene3D" id="3.10.129.10">
    <property type="entry name" value="Hotdog Thioesterase"/>
    <property type="match status" value="1"/>
</dbReference>
<dbReference type="Proteomes" id="UP001595613">
    <property type="component" value="Unassembled WGS sequence"/>
</dbReference>
<dbReference type="SUPFAM" id="SSF54637">
    <property type="entry name" value="Thioesterase/thiol ester dehydrase-isomerase"/>
    <property type="match status" value="1"/>
</dbReference>
<evidence type="ECO:0000313" key="3">
    <source>
        <dbReference type="Proteomes" id="UP001595613"/>
    </source>
</evidence>
<dbReference type="EMBL" id="JBHRYD010000001">
    <property type="protein sequence ID" value="MFC3703613.1"/>
    <property type="molecule type" value="Genomic_DNA"/>
</dbReference>
<dbReference type="InterPro" id="IPR029069">
    <property type="entry name" value="HotDog_dom_sf"/>
</dbReference>
<dbReference type="RefSeq" id="WP_380094552.1">
    <property type="nucleotide sequence ID" value="NZ_JBHRYD010000001.1"/>
</dbReference>
<evidence type="ECO:0000313" key="2">
    <source>
        <dbReference type="EMBL" id="MFC3703613.1"/>
    </source>
</evidence>